<evidence type="ECO:0000313" key="4">
    <source>
        <dbReference type="Proteomes" id="UP001056649"/>
    </source>
</evidence>
<dbReference type="RefSeq" id="WP_006473654.1">
    <property type="nucleotide sequence ID" value="NZ_CP090569.1"/>
</dbReference>
<dbReference type="InterPro" id="IPR052754">
    <property type="entry name" value="NTPase_KAP_P-loop"/>
</dbReference>
<feature type="domain" description="KAP NTPase" evidence="2">
    <location>
        <begin position="33"/>
        <end position="343"/>
    </location>
</feature>
<evidence type="ECO:0000259" key="2">
    <source>
        <dbReference type="Pfam" id="PF07693"/>
    </source>
</evidence>
<gene>
    <name evidence="3" type="ORF">L0Y14_02755</name>
</gene>
<accession>A0A9J6ZZK8</accession>
<dbReference type="PANTHER" id="PTHR22674">
    <property type="entry name" value="NTPASE, KAP FAMILY P-LOOP DOMAIN-CONTAINING 1"/>
    <property type="match status" value="1"/>
</dbReference>
<dbReference type="SUPFAM" id="SSF52540">
    <property type="entry name" value="P-loop containing nucleoside triphosphate hydrolases"/>
    <property type="match status" value="1"/>
</dbReference>
<dbReference type="InterPro" id="IPR011646">
    <property type="entry name" value="KAP_P-loop"/>
</dbReference>
<dbReference type="SMART" id="SM00028">
    <property type="entry name" value="TPR"/>
    <property type="match status" value="6"/>
</dbReference>
<dbReference type="KEGG" id="eps:L0Y14_02755"/>
<dbReference type="Gene3D" id="3.40.50.300">
    <property type="entry name" value="P-loop containing nucleotide triphosphate hydrolases"/>
    <property type="match status" value="1"/>
</dbReference>
<keyword evidence="4" id="KW-1185">Reference proteome</keyword>
<dbReference type="EMBL" id="CP090569">
    <property type="protein sequence ID" value="USF88180.1"/>
    <property type="molecule type" value="Genomic_DNA"/>
</dbReference>
<protein>
    <submittedName>
        <fullName evidence="3">Tetratricopeptide repeat protein</fullName>
    </submittedName>
</protein>
<proteinExistence type="predicted"/>
<dbReference type="AlphaFoldDB" id="A0A9J6ZZK8"/>
<evidence type="ECO:0000256" key="1">
    <source>
        <dbReference type="SAM" id="MobiDB-lite"/>
    </source>
</evidence>
<dbReference type="InterPro" id="IPR027417">
    <property type="entry name" value="P-loop_NTPase"/>
</dbReference>
<feature type="region of interest" description="Disordered" evidence="1">
    <location>
        <begin position="469"/>
        <end position="496"/>
    </location>
</feature>
<dbReference type="Gene3D" id="1.25.40.10">
    <property type="entry name" value="Tetratricopeptide repeat domain"/>
    <property type="match status" value="2"/>
</dbReference>
<dbReference type="SUPFAM" id="SSF48452">
    <property type="entry name" value="TPR-like"/>
    <property type="match status" value="2"/>
</dbReference>
<dbReference type="InterPro" id="IPR019734">
    <property type="entry name" value="TPR_rpt"/>
</dbReference>
<name>A0A9J6ZZK8_9GAMM</name>
<dbReference type="Pfam" id="PF07693">
    <property type="entry name" value="KAP_NTPase"/>
    <property type="match status" value="1"/>
</dbReference>
<sequence length="808" mass="90996">MASEICLKFLNDNPVGHDQVKDSASRDDRLDFASFINPLAHRILASDQHNTPLTIGIFAQWGMGKSSIMHMLQQRLKDECHTVWFDPWKYHSREEVWKGLALELVHKITDRDSATRQYKRRQQGIKLSLAKLLWGRLLGTPGIELVHAAQQEPWSPEFLHQFEQNIGLLIQEVTRPNSRSPLRQRVLHQIRKPFDTLLQSKPAPRVRRLVVLFVDDLDRCLPDAAATVLEALKLVLNQPNMIVVMGIAEQELSRAVYALYSKLLNTDREKLDPEWGKRYIEKLIQIPFPVPQVTSASFLRYVRHCLGESAVDQLLERPEIWAQIIRDASGAGFRDAKRLINQFISEWDKGQANTNLNGSSQLEPGRVALMIVLNRRFSRFIDHCRADPGLFVRYQSHFLKLASGEVALDEEESQTLTEAFGEQEDAPFHRSEALAELFATCFYAEPSEQPLVSSFESIEEARSYFEFGLPPEPVSQTTSTSEAETTAEPPPTKPADHVSDRVLKALEQIHQLLGQNQLDEAEAVAAKALKITKSREEPLGSGKLQLLRAEIRLKQRNLRWARQYVEEALAAGIDHQDRGLELAALSLKGQIELAAGHPAEAQEPAAQALSLARAIGDNRAELEALETLASINQQRGELNEAKSYIHQALEIAESNRFRKAELRLRLAEAKTERLRGDLGAAYPIYQEVQKLADSLNISSAEFDALLQLAELEQEQGNRASAESQLQRAAEIATKIDDPLLYAQSQIALGEVMEEMEMIEAAAQCYREAMDATQVATKGLDNPAAAQTLQGDLKKRLKRIDYLKEQLPE</sequence>
<organism evidence="3 4">
    <name type="scientific">Candidatus Endoriftia persephonae</name>
    <dbReference type="NCBI Taxonomy" id="393765"/>
    <lineage>
        <taxon>Bacteria</taxon>
        <taxon>Pseudomonadati</taxon>
        <taxon>Pseudomonadota</taxon>
        <taxon>Gammaproteobacteria</taxon>
        <taxon>Chromatiales</taxon>
        <taxon>Sedimenticolaceae</taxon>
        <taxon>Candidatus Endoriftia</taxon>
    </lineage>
</organism>
<evidence type="ECO:0000313" key="3">
    <source>
        <dbReference type="EMBL" id="USF88180.1"/>
    </source>
</evidence>
<dbReference type="InterPro" id="IPR011990">
    <property type="entry name" value="TPR-like_helical_dom_sf"/>
</dbReference>
<feature type="compositionally biased region" description="Low complexity" evidence="1">
    <location>
        <begin position="477"/>
        <end position="487"/>
    </location>
</feature>
<reference evidence="3" key="1">
    <citation type="journal article" date="2022" name="Mol. Ecol. Resour.">
        <title>The complete and closed genome of the facultative generalist Candidatus Endoriftia persephone from deep-sea hydrothermal vents.</title>
        <authorList>
            <person name="de Oliveira A.L."/>
            <person name="Srivastava A."/>
            <person name="Espada-Hinojosa S."/>
            <person name="Bright M."/>
        </authorList>
    </citation>
    <scope>NUCLEOTIDE SEQUENCE</scope>
    <source>
        <strain evidence="3">Tica-EPR-9o50.N</strain>
    </source>
</reference>
<dbReference type="PANTHER" id="PTHR22674:SF6">
    <property type="entry name" value="NTPASE KAP FAMILY P-LOOP DOMAIN-CONTAINING PROTEIN 1"/>
    <property type="match status" value="1"/>
</dbReference>
<dbReference type="Pfam" id="PF13424">
    <property type="entry name" value="TPR_12"/>
    <property type="match status" value="1"/>
</dbReference>
<dbReference type="Proteomes" id="UP001056649">
    <property type="component" value="Chromosome"/>
</dbReference>